<organism evidence="2">
    <name type="scientific">marine metagenome</name>
    <dbReference type="NCBI Taxonomy" id="408172"/>
    <lineage>
        <taxon>unclassified sequences</taxon>
        <taxon>metagenomes</taxon>
        <taxon>ecological metagenomes</taxon>
    </lineage>
</organism>
<keyword evidence="1" id="KW-0175">Coiled coil</keyword>
<dbReference type="EMBL" id="UINC01085248">
    <property type="protein sequence ID" value="SVC32620.1"/>
    <property type="molecule type" value="Genomic_DNA"/>
</dbReference>
<protein>
    <submittedName>
        <fullName evidence="2">Uncharacterized protein</fullName>
    </submittedName>
</protein>
<dbReference type="AlphaFoldDB" id="A0A382L7I6"/>
<gene>
    <name evidence="2" type="ORF">METZ01_LOCUS285474</name>
</gene>
<sequence>MALTTTPMMAADATRLPRGVKFEVRAGKTVLTNGSPREAIMPLDMGTTDPNTFNQVASLQNMIQMGTGSTDTGAGAGQNDTASGMSMMQSASIKRQKRTLMNFQNTFLIPMINKAMWRKIQFDVDRYPVTDYKFIPYSTMGIMAKELEMQQMVQMLQSMPKDSPAFNVILLAMLQNSSIHNRDAIVFALQQGQETNPQLEQMQQAALEIQMQQAQANVQKTMAEAEEEKAKAIKWTAEAATLQPTEVDMAEKAVKLEKLQADTARQRSETARNVPEVEHLKSETILNLAKAKQAGREVPIRQRIQ</sequence>
<accession>A0A382L7I6</accession>
<evidence type="ECO:0000313" key="2">
    <source>
        <dbReference type="EMBL" id="SVC32620.1"/>
    </source>
</evidence>
<reference evidence="2" key="1">
    <citation type="submission" date="2018-05" db="EMBL/GenBank/DDBJ databases">
        <authorList>
            <person name="Lanie J.A."/>
            <person name="Ng W.-L."/>
            <person name="Kazmierczak K.M."/>
            <person name="Andrzejewski T.M."/>
            <person name="Davidsen T.M."/>
            <person name="Wayne K.J."/>
            <person name="Tettelin H."/>
            <person name="Glass J.I."/>
            <person name="Rusch D."/>
            <person name="Podicherti R."/>
            <person name="Tsui H.-C.T."/>
            <person name="Winkler M.E."/>
        </authorList>
    </citation>
    <scope>NUCLEOTIDE SEQUENCE</scope>
</reference>
<evidence type="ECO:0000256" key="1">
    <source>
        <dbReference type="SAM" id="Coils"/>
    </source>
</evidence>
<name>A0A382L7I6_9ZZZZ</name>
<feature type="coiled-coil region" evidence="1">
    <location>
        <begin position="204"/>
        <end position="231"/>
    </location>
</feature>
<proteinExistence type="predicted"/>